<accession>A0ABS5E9F7</accession>
<keyword evidence="4 9" id="KW-0808">Transferase</keyword>
<dbReference type="NCBIfam" id="TIGR01767">
    <property type="entry name" value="MTRK"/>
    <property type="match status" value="1"/>
</dbReference>
<evidence type="ECO:0000313" key="10">
    <source>
        <dbReference type="Proteomes" id="UP000677812"/>
    </source>
</evidence>
<dbReference type="EMBL" id="JAGRQH010000010">
    <property type="protein sequence ID" value="MBR0560546.1"/>
    <property type="molecule type" value="Genomic_DNA"/>
</dbReference>
<dbReference type="Gene3D" id="3.90.1200.10">
    <property type="match status" value="1"/>
</dbReference>
<sequence length="399" mass="44124">MPYYALTPITLRDWLTKRPDLSHLLGPSPQEWHIREVSDGNLNLVFIVSGPAGALCCKQALPHVRVAPDWPMPLERALFEARYMQHTAPAVTPYAPQLYTYDAEMYLLVMEALIPHQVLRTALINGSVNSGFSAPIGRYIARATHASSWLTQPFETGSNILEAFSGNTALTRITVDLILNDPFHPCSRNPPAEPALETTISALQQDTALHSAVTALQIRFLTERQALLHGDLHTGSIMLHGSDIRVIDGEFALMGPIGFDCGLYIGNLILHACAAPQKNDLLFKEIQQFWQSFCEELTRLFQERKGDAASLLSNDAAYSVLTSTLTTILQDTCGFCGLELIRRTIGFAQIADYDLCPDPATRSAARLKALHTGRTLIMQHQNIHTLEELLTLINATAQQ</sequence>
<dbReference type="InterPro" id="IPR002575">
    <property type="entry name" value="Aminoglycoside_PTrfase"/>
</dbReference>
<evidence type="ECO:0000256" key="4">
    <source>
        <dbReference type="ARBA" id="ARBA00022679"/>
    </source>
</evidence>
<keyword evidence="6 9" id="KW-0418">Kinase</keyword>
<evidence type="ECO:0000259" key="8">
    <source>
        <dbReference type="Pfam" id="PF01636"/>
    </source>
</evidence>
<comment type="caution">
    <text evidence="9">The sequence shown here is derived from an EMBL/GenBank/DDBJ whole genome shotgun (WGS) entry which is preliminary data.</text>
</comment>
<dbReference type="PANTHER" id="PTHR34273:SF2">
    <property type="entry name" value="METHYLTHIORIBOSE KINASE"/>
    <property type="match status" value="1"/>
</dbReference>
<comment type="subunit">
    <text evidence="2">Homodimer.</text>
</comment>
<evidence type="ECO:0000256" key="3">
    <source>
        <dbReference type="ARBA" id="ARBA00012128"/>
    </source>
</evidence>
<gene>
    <name evidence="9" type="primary">mtnK</name>
    <name evidence="9" type="ORF">KB213_10850</name>
</gene>
<dbReference type="EC" id="2.7.1.100" evidence="3"/>
<reference evidence="9 10" key="1">
    <citation type="submission" date="2021-04" db="EMBL/GenBank/DDBJ databases">
        <title>The complete genome sequence of Neokomagataea sp. TBRC 2177.</title>
        <authorList>
            <person name="Charoenyingcharoen P."/>
            <person name="Yukphan P."/>
        </authorList>
    </citation>
    <scope>NUCLEOTIDE SEQUENCE [LARGE SCALE GENOMIC DNA]</scope>
    <source>
        <strain evidence="9 10">TBRC 2177</strain>
    </source>
</reference>
<feature type="domain" description="Aminoglycoside phosphotransferase" evidence="8">
    <location>
        <begin position="33"/>
        <end position="263"/>
    </location>
</feature>
<dbReference type="Pfam" id="PF01636">
    <property type="entry name" value="APH"/>
    <property type="match status" value="1"/>
</dbReference>
<name>A0ABS5E9F7_9PROT</name>
<evidence type="ECO:0000256" key="1">
    <source>
        <dbReference type="ARBA" id="ARBA00010165"/>
    </source>
</evidence>
<dbReference type="Proteomes" id="UP000677812">
    <property type="component" value="Unassembled WGS sequence"/>
</dbReference>
<keyword evidence="5" id="KW-0547">Nucleotide-binding</keyword>
<evidence type="ECO:0000256" key="6">
    <source>
        <dbReference type="ARBA" id="ARBA00022777"/>
    </source>
</evidence>
<comment type="similarity">
    <text evidence="1">Belongs to the methylthioribose kinase family.</text>
</comment>
<keyword evidence="7" id="KW-0067">ATP-binding</keyword>
<keyword evidence="10" id="KW-1185">Reference proteome</keyword>
<dbReference type="RefSeq" id="WP_211683039.1">
    <property type="nucleotide sequence ID" value="NZ_JAGRQH010000010.1"/>
</dbReference>
<organism evidence="9 10">
    <name type="scientific">Neokomagataea anthophila</name>
    <dbReference type="NCBI Taxonomy" id="2826925"/>
    <lineage>
        <taxon>Bacteria</taxon>
        <taxon>Pseudomonadati</taxon>
        <taxon>Pseudomonadota</taxon>
        <taxon>Alphaproteobacteria</taxon>
        <taxon>Acetobacterales</taxon>
        <taxon>Acetobacteraceae</taxon>
        <taxon>Neokomagataea</taxon>
    </lineage>
</organism>
<evidence type="ECO:0000256" key="5">
    <source>
        <dbReference type="ARBA" id="ARBA00022741"/>
    </source>
</evidence>
<protein>
    <recommendedName>
        <fullName evidence="3">S-methyl-5-thioribose kinase</fullName>
        <ecNumber evidence="3">2.7.1.100</ecNumber>
    </recommendedName>
</protein>
<dbReference type="GO" id="GO:0046522">
    <property type="term" value="F:S-methyl-5-thioribose kinase activity"/>
    <property type="evidence" value="ECO:0007669"/>
    <property type="project" value="UniProtKB-EC"/>
</dbReference>
<evidence type="ECO:0000256" key="2">
    <source>
        <dbReference type="ARBA" id="ARBA00011738"/>
    </source>
</evidence>
<evidence type="ECO:0000313" key="9">
    <source>
        <dbReference type="EMBL" id="MBR0560546.1"/>
    </source>
</evidence>
<dbReference type="InterPro" id="IPR009212">
    <property type="entry name" value="Methylthioribose_kinase"/>
</dbReference>
<proteinExistence type="inferred from homology"/>
<dbReference type="PANTHER" id="PTHR34273">
    <property type="entry name" value="METHYLTHIORIBOSE KINASE"/>
    <property type="match status" value="1"/>
</dbReference>
<dbReference type="InterPro" id="IPR011009">
    <property type="entry name" value="Kinase-like_dom_sf"/>
</dbReference>
<evidence type="ECO:0000256" key="7">
    <source>
        <dbReference type="ARBA" id="ARBA00022840"/>
    </source>
</evidence>
<dbReference type="Gene3D" id="3.30.200.20">
    <property type="entry name" value="Phosphorylase Kinase, domain 1"/>
    <property type="match status" value="1"/>
</dbReference>
<dbReference type="SUPFAM" id="SSF56112">
    <property type="entry name" value="Protein kinase-like (PK-like)"/>
    <property type="match status" value="1"/>
</dbReference>
<dbReference type="PIRSF" id="PIRSF031134">
    <property type="entry name" value="MTRK"/>
    <property type="match status" value="1"/>
</dbReference>